<dbReference type="InterPro" id="IPR038175">
    <property type="entry name" value="CBM21_dom_sf"/>
</dbReference>
<protein>
    <recommendedName>
        <fullName evidence="4">CBM21 domain-containing protein</fullName>
    </recommendedName>
</protein>
<evidence type="ECO:0000313" key="3">
    <source>
        <dbReference type="Proteomes" id="UP001175271"/>
    </source>
</evidence>
<dbReference type="Gene3D" id="2.60.40.2440">
    <property type="entry name" value="Carbohydrate binding type-21 domain"/>
    <property type="match status" value="1"/>
</dbReference>
<sequence length="245" mass="27405">MLTSTSEPPHSLANKMTPKASHGCADCVNDAGPSHKCKFGMMQRSHSLQSALKPPGQKRRTSKSVRFADFEGADLVRVRHLSETDEPSTSFDEEPSSDIRVSLHSFNSRGLFVKGTVRIVNPRYGGRRGTPNGEQVFLSFTKDNWATFRNVVAYKVNSTVNNLYTLWQFSTYLRDAQQTPLCLFKINYFFAGRIVIDDNGGAFYQLQIDPPRPVRSKSTPSGRAPQAVPDQLLSDLLSLRHILIQ</sequence>
<comment type="caution">
    <text evidence="2">The sequence shown here is derived from an EMBL/GenBank/DDBJ whole genome shotgun (WGS) entry which is preliminary data.</text>
</comment>
<organism evidence="2 3">
    <name type="scientific">Steinernema hermaphroditum</name>
    <dbReference type="NCBI Taxonomy" id="289476"/>
    <lineage>
        <taxon>Eukaryota</taxon>
        <taxon>Metazoa</taxon>
        <taxon>Ecdysozoa</taxon>
        <taxon>Nematoda</taxon>
        <taxon>Chromadorea</taxon>
        <taxon>Rhabditida</taxon>
        <taxon>Tylenchina</taxon>
        <taxon>Panagrolaimomorpha</taxon>
        <taxon>Strongyloidoidea</taxon>
        <taxon>Steinernematidae</taxon>
        <taxon>Steinernema</taxon>
    </lineage>
</organism>
<dbReference type="EMBL" id="JAUCMV010000002">
    <property type="protein sequence ID" value="KAK0416351.1"/>
    <property type="molecule type" value="Genomic_DNA"/>
</dbReference>
<evidence type="ECO:0000313" key="2">
    <source>
        <dbReference type="EMBL" id="KAK0416351.1"/>
    </source>
</evidence>
<reference evidence="2" key="1">
    <citation type="submission" date="2023-06" db="EMBL/GenBank/DDBJ databases">
        <title>Genomic analysis of the entomopathogenic nematode Steinernema hermaphroditum.</title>
        <authorList>
            <person name="Schwarz E.M."/>
            <person name="Heppert J.K."/>
            <person name="Baniya A."/>
            <person name="Schwartz H.T."/>
            <person name="Tan C.-H."/>
            <person name="Antoshechkin I."/>
            <person name="Sternberg P.W."/>
            <person name="Goodrich-Blair H."/>
            <person name="Dillman A.R."/>
        </authorList>
    </citation>
    <scope>NUCLEOTIDE SEQUENCE</scope>
    <source>
        <strain evidence="2">PS9179</strain>
        <tissue evidence="2">Whole animal</tissue>
    </source>
</reference>
<accession>A0AA39I3L4</accession>
<dbReference type="AlphaFoldDB" id="A0AA39I3L4"/>
<evidence type="ECO:0008006" key="4">
    <source>
        <dbReference type="Google" id="ProtNLM"/>
    </source>
</evidence>
<feature type="region of interest" description="Disordered" evidence="1">
    <location>
        <begin position="1"/>
        <end position="21"/>
    </location>
</feature>
<keyword evidence="3" id="KW-1185">Reference proteome</keyword>
<gene>
    <name evidence="2" type="ORF">QR680_012434</name>
</gene>
<name>A0AA39I3L4_9BILA</name>
<dbReference type="Proteomes" id="UP001175271">
    <property type="component" value="Unassembled WGS sequence"/>
</dbReference>
<proteinExistence type="predicted"/>
<evidence type="ECO:0000256" key="1">
    <source>
        <dbReference type="SAM" id="MobiDB-lite"/>
    </source>
</evidence>